<dbReference type="PANTHER" id="PTHR35833:SF1">
    <property type="entry name" value="GALACTOSE-BINDING DOMAIN-CONTAINING PROTEIN"/>
    <property type="match status" value="1"/>
</dbReference>
<dbReference type="Proteomes" id="UP000807159">
    <property type="component" value="Chromosome 13"/>
</dbReference>
<evidence type="ECO:0008006" key="4">
    <source>
        <dbReference type="Google" id="ProtNLM"/>
    </source>
</evidence>
<evidence type="ECO:0000313" key="2">
    <source>
        <dbReference type="EMBL" id="KAH8491459.1"/>
    </source>
</evidence>
<gene>
    <name evidence="2" type="ORF">H0E87_023549</name>
</gene>
<dbReference type="PANTHER" id="PTHR35833">
    <property type="entry name" value="GALACTOSE-BINDING DOMAIN-LIKE, ARMADILLO-TYPE FOLD PROTEIN-RELATED"/>
    <property type="match status" value="1"/>
</dbReference>
<organism evidence="2 3">
    <name type="scientific">Populus deltoides</name>
    <name type="common">Eastern poplar</name>
    <name type="synonym">Eastern cottonwood</name>
    <dbReference type="NCBI Taxonomy" id="3696"/>
    <lineage>
        <taxon>Eukaryota</taxon>
        <taxon>Viridiplantae</taxon>
        <taxon>Streptophyta</taxon>
        <taxon>Embryophyta</taxon>
        <taxon>Tracheophyta</taxon>
        <taxon>Spermatophyta</taxon>
        <taxon>Magnoliopsida</taxon>
        <taxon>eudicotyledons</taxon>
        <taxon>Gunneridae</taxon>
        <taxon>Pentapetalae</taxon>
        <taxon>rosids</taxon>
        <taxon>fabids</taxon>
        <taxon>Malpighiales</taxon>
        <taxon>Salicaceae</taxon>
        <taxon>Saliceae</taxon>
        <taxon>Populus</taxon>
    </lineage>
</organism>
<comment type="caution">
    <text evidence="2">The sequence shown here is derived from an EMBL/GenBank/DDBJ whole genome shotgun (WGS) entry which is preliminary data.</text>
</comment>
<sequence>MEIEMEARVKALSYKVKGMSRESPSQKASHVLDTDLRSHWSTATNTKEWILLELDEPCLLSHIRIYNKSVLEWEIAVGLRYKPEAFVKVRPRCEAPRRDMIYPMNYTPCRYVRISCLRGNPIAIFFIQLIGVSVAGLEPEFLPVVNHLLPNILSHKQDAHDMHLQLLQDITNRLLVFLPQLETDLTSFLDAPEQNLRFLAMLAGPLYPILHIVNERETARCSGNISELDVLKSNQPSSSLTVSSNFEPRRSRSASSFVSSTSSSMVFRPDVIFVLLRKTYKESDLGTVCRMVSRILHKLIEPVAVQETSTTASDVTSVMDETSKSELSNPVPLLDYSSLFGEEFQIPDDHWDSSILSVLDIGAVEEGILHVLYACASQPLLCRKLAENTSEFWSALPLVQALLPALRPSVSSLGDNFDDNFSPWKQPFVQQALSQIVATSSSTLYHPLLHACAGYLSSFSPSHAKAACILIDLCSSVLAPWMAQVIAKVDLAVELLEDLLGTIQGARHSLARARAALKYIVLALSGHMDDILGKYKEVKHKILFLLEMLEPFLDPAIYALKSTIAFGDVSFTFLEKQEQTCVTALNVIRTAVQKPAVLPSLESEWRRGSVAPSVLLSILEPHMQLPPEIDLCKSSVSKSLEHNASTASSHASLVRQGGDSSKSNNQDEEDVSDTEYFNLQADYFQLINYRDCELRASEYQRLALDLHSENEITVEGHDAAIDALLLAAECYVNPFFMMSFRSSPKVIPVNIGDNKKGKNYEISELRNACKKNSCDLETIALLEKKRDKIVLQLLLEAAELDRKFQRTSDYYPEGIVQQVIKLSPLDVQSTDAITLVRQNQALLCSFLIQRLKKEQHSMHEILMHCLVFLLHSATQLHCAPEEVIDFILESAEHLNGMLTSLYYQLKEGNLRLDPEKIHGVQRRWMLLQRLVIASSGGEGSDFAVNINSGFRCGNLISPTAWMHRISTFSCSASPLVRFLGWMAISRNAKQYIEGAAVPCFRSVTTYTFTIYICR</sequence>
<name>A0A8T2XD36_POPDE</name>
<evidence type="ECO:0000313" key="3">
    <source>
        <dbReference type="Proteomes" id="UP000807159"/>
    </source>
</evidence>
<evidence type="ECO:0000256" key="1">
    <source>
        <dbReference type="SAM" id="MobiDB-lite"/>
    </source>
</evidence>
<protein>
    <recommendedName>
        <fullName evidence="4">DNA-repair protein Xrcc1 N-terminal domain-containing protein</fullName>
    </recommendedName>
</protein>
<accession>A0A8T2XD36</accession>
<keyword evidence="3" id="KW-1185">Reference proteome</keyword>
<proteinExistence type="predicted"/>
<dbReference type="SUPFAM" id="SSF49785">
    <property type="entry name" value="Galactose-binding domain-like"/>
    <property type="match status" value="1"/>
</dbReference>
<reference evidence="2" key="1">
    <citation type="journal article" date="2021" name="J. Hered.">
        <title>Genome Assembly of Salicaceae Populus deltoides (Eastern Cottonwood) I-69 Based on Nanopore Sequencing and Hi-C Technologies.</title>
        <authorList>
            <person name="Bai S."/>
            <person name="Wu H."/>
            <person name="Zhang J."/>
            <person name="Pan Z."/>
            <person name="Zhao W."/>
            <person name="Li Z."/>
            <person name="Tong C."/>
        </authorList>
    </citation>
    <scope>NUCLEOTIDE SEQUENCE</scope>
    <source>
        <tissue evidence="2">Leaf</tissue>
    </source>
</reference>
<dbReference type="AlphaFoldDB" id="A0A8T2XD36"/>
<dbReference type="Gene3D" id="2.60.120.260">
    <property type="entry name" value="Galactose-binding domain-like"/>
    <property type="match status" value="1"/>
</dbReference>
<dbReference type="InterPro" id="IPR008979">
    <property type="entry name" value="Galactose-bd-like_sf"/>
</dbReference>
<dbReference type="EMBL" id="JACEGQ020000013">
    <property type="protein sequence ID" value="KAH8491459.1"/>
    <property type="molecule type" value="Genomic_DNA"/>
</dbReference>
<feature type="region of interest" description="Disordered" evidence="1">
    <location>
        <begin position="644"/>
        <end position="672"/>
    </location>
</feature>